<evidence type="ECO:0000259" key="2">
    <source>
        <dbReference type="Pfam" id="PF00144"/>
    </source>
</evidence>
<dbReference type="EMBL" id="JBHUPE010000004">
    <property type="protein sequence ID" value="MFD2903763.1"/>
    <property type="molecule type" value="Genomic_DNA"/>
</dbReference>
<sequence>MKKSALIITFLSLTISCFSQKSNRSETELTQKIDNYIKEIIDINEIPGTALAAIKDGKVIFEMYYGKSSLAENLNISENSIFRLYSTTKIMTTVSVFQLIERNQLSLDDKISKYLDNLPTRWQDVRVKNLLTHSSGLPDIVKFDDIPYVLEETEKWNRLYKKPIEFEIGNHFSYNQTNYCLLTKIIEEITGATFEDYVLNGQFPTVEKGIVFSANSSEFIPDRVDHHRFDFKTEKYNRFNADHGKIHNSGSGLNITLKEFIAWNERLDKNILLSPATKNAMWSPFQFKDTTNSFLYGWDTYETNKIKSFGFSGGNMTAFRKFIDNDLTIIFLSNGYKNYNVEGQVIDHIAGIIDENLRDSNLLADEKITADFYKVDIEKAIQNYYSVKNQYPTRNFENRLLSIGYNLMNNQNLKNAIKVFELNLKENPNSANAYDCMAEAYFTNEQFELARQNYQKSLDLYPQNTNAKDMINKIDKIMKK</sequence>
<keyword evidence="3" id="KW-0378">Hydrolase</keyword>
<proteinExistence type="predicted"/>
<gene>
    <name evidence="3" type="ORF">ACFS6I_07510</name>
</gene>
<keyword evidence="4" id="KW-1185">Reference proteome</keyword>
<dbReference type="InterPro" id="IPR050789">
    <property type="entry name" value="Diverse_Enzym_Activities"/>
</dbReference>
<dbReference type="Gene3D" id="3.40.710.10">
    <property type="entry name" value="DD-peptidase/beta-lactamase superfamily"/>
    <property type="match status" value="1"/>
</dbReference>
<reference evidence="4" key="1">
    <citation type="journal article" date="2019" name="Int. J. Syst. Evol. Microbiol.">
        <title>The Global Catalogue of Microorganisms (GCM) 10K type strain sequencing project: providing services to taxonomists for standard genome sequencing and annotation.</title>
        <authorList>
            <consortium name="The Broad Institute Genomics Platform"/>
            <consortium name="The Broad Institute Genome Sequencing Center for Infectious Disease"/>
            <person name="Wu L."/>
            <person name="Ma J."/>
        </authorList>
    </citation>
    <scope>NUCLEOTIDE SEQUENCE [LARGE SCALE GENOMIC DNA]</scope>
    <source>
        <strain evidence="4">KCTC 22209</strain>
    </source>
</reference>
<organism evidence="3 4">
    <name type="scientific">Sphingobacterium anhuiense</name>
    <dbReference type="NCBI Taxonomy" id="493780"/>
    <lineage>
        <taxon>Bacteria</taxon>
        <taxon>Pseudomonadati</taxon>
        <taxon>Bacteroidota</taxon>
        <taxon>Sphingobacteriia</taxon>
        <taxon>Sphingobacteriales</taxon>
        <taxon>Sphingobacteriaceae</taxon>
        <taxon>Sphingobacterium</taxon>
    </lineage>
</organism>
<comment type="caution">
    <text evidence="3">The sequence shown here is derived from an EMBL/GenBank/DDBJ whole genome shotgun (WGS) entry which is preliminary data.</text>
</comment>
<name>A0ABW5YTK2_9SPHI</name>
<dbReference type="InterPro" id="IPR019734">
    <property type="entry name" value="TPR_rpt"/>
</dbReference>
<protein>
    <submittedName>
        <fullName evidence="3">Serine hydrolase</fullName>
    </submittedName>
</protein>
<accession>A0ABW5YTK2</accession>
<dbReference type="InterPro" id="IPR011990">
    <property type="entry name" value="TPR-like_helical_dom_sf"/>
</dbReference>
<feature type="domain" description="Beta-lactamase-related" evidence="2">
    <location>
        <begin position="34"/>
        <end position="338"/>
    </location>
</feature>
<evidence type="ECO:0000313" key="4">
    <source>
        <dbReference type="Proteomes" id="UP001597509"/>
    </source>
</evidence>
<evidence type="ECO:0000313" key="3">
    <source>
        <dbReference type="EMBL" id="MFD2903763.1"/>
    </source>
</evidence>
<dbReference type="GO" id="GO:0016787">
    <property type="term" value="F:hydrolase activity"/>
    <property type="evidence" value="ECO:0007669"/>
    <property type="project" value="UniProtKB-KW"/>
</dbReference>
<dbReference type="InterPro" id="IPR001466">
    <property type="entry name" value="Beta-lactam-related"/>
</dbReference>
<evidence type="ECO:0000256" key="1">
    <source>
        <dbReference type="PROSITE-ProRule" id="PRU00339"/>
    </source>
</evidence>
<dbReference type="PROSITE" id="PS50005">
    <property type="entry name" value="TPR"/>
    <property type="match status" value="1"/>
</dbReference>
<dbReference type="SUPFAM" id="SSF56601">
    <property type="entry name" value="beta-lactamase/transpeptidase-like"/>
    <property type="match status" value="1"/>
</dbReference>
<keyword evidence="1" id="KW-0802">TPR repeat</keyword>
<dbReference type="PANTHER" id="PTHR43283">
    <property type="entry name" value="BETA-LACTAMASE-RELATED"/>
    <property type="match status" value="1"/>
</dbReference>
<dbReference type="SMART" id="SM00028">
    <property type="entry name" value="TPR"/>
    <property type="match status" value="2"/>
</dbReference>
<dbReference type="SUPFAM" id="SSF48452">
    <property type="entry name" value="TPR-like"/>
    <property type="match status" value="1"/>
</dbReference>
<dbReference type="InterPro" id="IPR012338">
    <property type="entry name" value="Beta-lactam/transpept-like"/>
</dbReference>
<dbReference type="RefSeq" id="WP_380919295.1">
    <property type="nucleotide sequence ID" value="NZ_JBHUPE010000004.1"/>
</dbReference>
<dbReference type="PROSITE" id="PS51257">
    <property type="entry name" value="PROKAR_LIPOPROTEIN"/>
    <property type="match status" value="1"/>
</dbReference>
<dbReference type="Proteomes" id="UP001597509">
    <property type="component" value="Unassembled WGS sequence"/>
</dbReference>
<dbReference type="Pfam" id="PF00144">
    <property type="entry name" value="Beta-lactamase"/>
    <property type="match status" value="1"/>
</dbReference>
<feature type="repeat" description="TPR" evidence="1">
    <location>
        <begin position="431"/>
        <end position="464"/>
    </location>
</feature>
<dbReference type="Gene3D" id="1.25.40.10">
    <property type="entry name" value="Tetratricopeptide repeat domain"/>
    <property type="match status" value="1"/>
</dbReference>
<dbReference type="PANTHER" id="PTHR43283:SF18">
    <property type="match status" value="1"/>
</dbReference>